<dbReference type="PANTHER" id="PTHR31004:SF1">
    <property type="entry name" value="TRANSMEMBRANE PROTEIN 79"/>
    <property type="match status" value="1"/>
</dbReference>
<name>A0A9Q1H1Y5_HOLLE</name>
<organism evidence="6 7">
    <name type="scientific">Holothuria leucospilota</name>
    <name type="common">Black long sea cucumber</name>
    <name type="synonym">Mertensiothuria leucospilota</name>
    <dbReference type="NCBI Taxonomy" id="206669"/>
    <lineage>
        <taxon>Eukaryota</taxon>
        <taxon>Metazoa</taxon>
        <taxon>Echinodermata</taxon>
        <taxon>Eleutherozoa</taxon>
        <taxon>Echinozoa</taxon>
        <taxon>Holothuroidea</taxon>
        <taxon>Aspidochirotacea</taxon>
        <taxon>Aspidochirotida</taxon>
        <taxon>Holothuriidae</taxon>
        <taxon>Holothuria</taxon>
    </lineage>
</organism>
<keyword evidence="7" id="KW-1185">Reference proteome</keyword>
<evidence type="ECO:0000256" key="3">
    <source>
        <dbReference type="ARBA" id="ARBA00022989"/>
    </source>
</evidence>
<comment type="subcellular location">
    <subcellularLocation>
        <location evidence="1">Membrane</location>
    </subcellularLocation>
</comment>
<dbReference type="Gene3D" id="1.20.120.550">
    <property type="entry name" value="Membrane associated eicosanoid/glutathione metabolism-like domain"/>
    <property type="match status" value="1"/>
</dbReference>
<dbReference type="GO" id="GO:0045055">
    <property type="term" value="P:regulated exocytosis"/>
    <property type="evidence" value="ECO:0007669"/>
    <property type="project" value="TreeGrafter"/>
</dbReference>
<feature type="transmembrane region" description="Helical" evidence="5">
    <location>
        <begin position="160"/>
        <end position="183"/>
    </location>
</feature>
<dbReference type="Pfam" id="PF01124">
    <property type="entry name" value="MAPEG"/>
    <property type="match status" value="1"/>
</dbReference>
<keyword evidence="3 5" id="KW-1133">Transmembrane helix</keyword>
<dbReference type="AlphaFoldDB" id="A0A9Q1H1Y5"/>
<dbReference type="OrthoDB" id="8887147at2759"/>
<dbReference type="GO" id="GO:0032588">
    <property type="term" value="C:trans-Golgi network membrane"/>
    <property type="evidence" value="ECO:0007669"/>
    <property type="project" value="TreeGrafter"/>
</dbReference>
<accession>A0A9Q1H1Y5</accession>
<dbReference type="Proteomes" id="UP001152320">
    <property type="component" value="Chromosome 13"/>
</dbReference>
<dbReference type="InterPro" id="IPR001129">
    <property type="entry name" value="Membr-assoc_MAPEG"/>
</dbReference>
<evidence type="ECO:0000313" key="7">
    <source>
        <dbReference type="Proteomes" id="UP001152320"/>
    </source>
</evidence>
<reference evidence="6" key="1">
    <citation type="submission" date="2021-10" db="EMBL/GenBank/DDBJ databases">
        <title>Tropical sea cucumber genome reveals ecological adaptation and Cuvierian tubules defense mechanism.</title>
        <authorList>
            <person name="Chen T."/>
        </authorList>
    </citation>
    <scope>NUCLEOTIDE SEQUENCE</scope>
    <source>
        <strain evidence="6">Nanhai2018</strain>
        <tissue evidence="6">Muscle</tissue>
    </source>
</reference>
<keyword evidence="4 5" id="KW-0472">Membrane</keyword>
<feature type="transmembrane region" description="Helical" evidence="5">
    <location>
        <begin position="51"/>
        <end position="73"/>
    </location>
</feature>
<dbReference type="PANTHER" id="PTHR31004">
    <property type="entry name" value="TRANSMEMBRANE PROTEIN 79"/>
    <property type="match status" value="1"/>
</dbReference>
<evidence type="ECO:0000313" key="6">
    <source>
        <dbReference type="EMBL" id="KAJ8030509.1"/>
    </source>
</evidence>
<dbReference type="EMBL" id="JAIZAY010000013">
    <property type="protein sequence ID" value="KAJ8030509.1"/>
    <property type="molecule type" value="Genomic_DNA"/>
</dbReference>
<dbReference type="InterPro" id="IPR023352">
    <property type="entry name" value="MAPEG-like_dom_sf"/>
</dbReference>
<protein>
    <recommendedName>
        <fullName evidence="8">MAPEG family protein</fullName>
    </recommendedName>
</protein>
<dbReference type="GO" id="GO:0005765">
    <property type="term" value="C:lysosomal membrane"/>
    <property type="evidence" value="ECO:0007669"/>
    <property type="project" value="TreeGrafter"/>
</dbReference>
<evidence type="ECO:0000256" key="2">
    <source>
        <dbReference type="ARBA" id="ARBA00022692"/>
    </source>
</evidence>
<proteinExistence type="predicted"/>
<keyword evidence="2 5" id="KW-0812">Transmembrane</keyword>
<gene>
    <name evidence="6" type="ORF">HOLleu_26953</name>
</gene>
<comment type="caution">
    <text evidence="6">The sequence shown here is derived from an EMBL/GenBank/DDBJ whole genome shotgun (WGS) entry which is preliminary data.</text>
</comment>
<evidence type="ECO:0008006" key="8">
    <source>
        <dbReference type="Google" id="ProtNLM"/>
    </source>
</evidence>
<evidence type="ECO:0000256" key="5">
    <source>
        <dbReference type="SAM" id="Phobius"/>
    </source>
</evidence>
<evidence type="ECO:0000256" key="1">
    <source>
        <dbReference type="ARBA" id="ARBA00004370"/>
    </source>
</evidence>
<dbReference type="SUPFAM" id="SSF161084">
    <property type="entry name" value="MAPEG domain-like"/>
    <property type="match status" value="1"/>
</dbReference>
<evidence type="ECO:0000256" key="4">
    <source>
        <dbReference type="ARBA" id="ARBA00023136"/>
    </source>
</evidence>
<sequence length="190" mass="21799">MASDSSLEKNHKRKVHQAAVISWITVLVSDYLAVNHLPIPTPQSPILLHRIIFTTRMLVPTILPLLFGVAIIMKTRYTNYLTMGLNPVHSKGNYLLNMANRYMHNTVEQMIIFIMLQYTLSTLLSAEYLPIIPMNIFLFVISRFMYFVGYMDEEGPVNRAYGFTLTLSLNIFSTFVCLFLLIIKGPTFDL</sequence>
<feature type="transmembrane region" description="Helical" evidence="5">
    <location>
        <begin position="20"/>
        <end position="39"/>
    </location>
</feature>